<gene>
    <name evidence="2" type="ORF">PHYPA_028849</name>
</gene>
<evidence type="ECO:0000313" key="2">
    <source>
        <dbReference type="EMBL" id="PNR28257.1"/>
    </source>
</evidence>
<dbReference type="EnsemblPlants" id="Pp3c24_9482V3.1">
    <property type="protein sequence ID" value="PAC:32909898.CDS.1"/>
    <property type="gene ID" value="Pp3c24_9482"/>
</dbReference>
<evidence type="ECO:0000313" key="4">
    <source>
        <dbReference type="Proteomes" id="UP000006727"/>
    </source>
</evidence>
<keyword evidence="4" id="KW-1185">Reference proteome</keyword>
<evidence type="ECO:0000256" key="1">
    <source>
        <dbReference type="SAM" id="MobiDB-lite"/>
    </source>
</evidence>
<reference evidence="2 4" key="1">
    <citation type="journal article" date="2008" name="Science">
        <title>The Physcomitrella genome reveals evolutionary insights into the conquest of land by plants.</title>
        <authorList>
            <person name="Rensing S."/>
            <person name="Lang D."/>
            <person name="Zimmer A."/>
            <person name="Terry A."/>
            <person name="Salamov A."/>
            <person name="Shapiro H."/>
            <person name="Nishiyama T."/>
            <person name="Perroud P.-F."/>
            <person name="Lindquist E."/>
            <person name="Kamisugi Y."/>
            <person name="Tanahashi T."/>
            <person name="Sakakibara K."/>
            <person name="Fujita T."/>
            <person name="Oishi K."/>
            <person name="Shin-I T."/>
            <person name="Kuroki Y."/>
            <person name="Toyoda A."/>
            <person name="Suzuki Y."/>
            <person name="Hashimoto A."/>
            <person name="Yamaguchi K."/>
            <person name="Sugano A."/>
            <person name="Kohara Y."/>
            <person name="Fujiyama A."/>
            <person name="Anterola A."/>
            <person name="Aoki S."/>
            <person name="Ashton N."/>
            <person name="Barbazuk W.B."/>
            <person name="Barker E."/>
            <person name="Bennetzen J."/>
            <person name="Bezanilla M."/>
            <person name="Blankenship R."/>
            <person name="Cho S.H."/>
            <person name="Dutcher S."/>
            <person name="Estelle M."/>
            <person name="Fawcett J.A."/>
            <person name="Gundlach H."/>
            <person name="Hanada K."/>
            <person name="Heyl A."/>
            <person name="Hicks K.A."/>
            <person name="Hugh J."/>
            <person name="Lohr M."/>
            <person name="Mayer K."/>
            <person name="Melkozernov A."/>
            <person name="Murata T."/>
            <person name="Nelson D."/>
            <person name="Pils B."/>
            <person name="Prigge M."/>
            <person name="Reiss B."/>
            <person name="Renner T."/>
            <person name="Rombauts S."/>
            <person name="Rushton P."/>
            <person name="Sanderfoot A."/>
            <person name="Schween G."/>
            <person name="Shiu S.-H."/>
            <person name="Stueber K."/>
            <person name="Theodoulou F.L."/>
            <person name="Tu H."/>
            <person name="Van de Peer Y."/>
            <person name="Verrier P.J."/>
            <person name="Waters E."/>
            <person name="Wood A."/>
            <person name="Yang L."/>
            <person name="Cove D."/>
            <person name="Cuming A."/>
            <person name="Hasebe M."/>
            <person name="Lucas S."/>
            <person name="Mishler D.B."/>
            <person name="Reski R."/>
            <person name="Grigoriev I."/>
            <person name="Quatrano R.S."/>
            <person name="Boore J.L."/>
        </authorList>
    </citation>
    <scope>NUCLEOTIDE SEQUENCE [LARGE SCALE GENOMIC DNA]</scope>
    <source>
        <strain evidence="3 4">cv. Gransden 2004</strain>
    </source>
</reference>
<dbReference type="Proteomes" id="UP000006727">
    <property type="component" value="Chromosome 24"/>
</dbReference>
<protein>
    <submittedName>
        <fullName evidence="2 3">Uncharacterized protein</fullName>
    </submittedName>
</protein>
<dbReference type="Gramene" id="Pp3c24_9482V3.1">
    <property type="protein sequence ID" value="PAC:32909898.CDS.1"/>
    <property type="gene ID" value="Pp3c24_9482"/>
</dbReference>
<reference evidence="2 4" key="2">
    <citation type="journal article" date="2018" name="Plant J.">
        <title>The Physcomitrella patens chromosome-scale assembly reveals moss genome structure and evolution.</title>
        <authorList>
            <person name="Lang D."/>
            <person name="Ullrich K.K."/>
            <person name="Murat F."/>
            <person name="Fuchs J."/>
            <person name="Jenkins J."/>
            <person name="Haas F.B."/>
            <person name="Piednoel M."/>
            <person name="Gundlach H."/>
            <person name="Van Bel M."/>
            <person name="Meyberg R."/>
            <person name="Vives C."/>
            <person name="Morata J."/>
            <person name="Symeonidi A."/>
            <person name="Hiss M."/>
            <person name="Muchero W."/>
            <person name="Kamisugi Y."/>
            <person name="Saleh O."/>
            <person name="Blanc G."/>
            <person name="Decker E.L."/>
            <person name="van Gessel N."/>
            <person name="Grimwood J."/>
            <person name="Hayes R.D."/>
            <person name="Graham S.W."/>
            <person name="Gunter L.E."/>
            <person name="McDaniel S.F."/>
            <person name="Hoernstein S.N.W."/>
            <person name="Larsson A."/>
            <person name="Li F.W."/>
            <person name="Perroud P.F."/>
            <person name="Phillips J."/>
            <person name="Ranjan P."/>
            <person name="Rokshar D.S."/>
            <person name="Rothfels C.J."/>
            <person name="Schneider L."/>
            <person name="Shu S."/>
            <person name="Stevenson D.W."/>
            <person name="Thummler F."/>
            <person name="Tillich M."/>
            <person name="Villarreal Aguilar J.C."/>
            <person name="Widiez T."/>
            <person name="Wong G.K."/>
            <person name="Wymore A."/>
            <person name="Zhang Y."/>
            <person name="Zimmer A.D."/>
            <person name="Quatrano R.S."/>
            <person name="Mayer K.F.X."/>
            <person name="Goodstein D."/>
            <person name="Casacuberta J.M."/>
            <person name="Vandepoele K."/>
            <person name="Reski R."/>
            <person name="Cuming A.C."/>
            <person name="Tuskan G.A."/>
            <person name="Maumus F."/>
            <person name="Salse J."/>
            <person name="Schmutz J."/>
            <person name="Rensing S.A."/>
        </authorList>
    </citation>
    <scope>NUCLEOTIDE SEQUENCE [LARGE SCALE GENOMIC DNA]</scope>
    <source>
        <strain evidence="3 4">cv. Gransden 2004</strain>
    </source>
</reference>
<name>A0A2K1IG63_PHYPA</name>
<dbReference type="InParanoid" id="A0A2K1IG63"/>
<proteinExistence type="predicted"/>
<dbReference type="AlphaFoldDB" id="A0A2K1IG63"/>
<feature type="compositionally biased region" description="Low complexity" evidence="1">
    <location>
        <begin position="10"/>
        <end position="26"/>
    </location>
</feature>
<sequence length="55" mass="5949">MPPHLPVHHSTPNSSSQPSAPTAPTPRKTKLLKPPYCSEVHVSVILMVLLSSQHS</sequence>
<organism evidence="2">
    <name type="scientific">Physcomitrium patens</name>
    <name type="common">Spreading-leaved earth moss</name>
    <name type="synonym">Physcomitrella patens</name>
    <dbReference type="NCBI Taxonomy" id="3218"/>
    <lineage>
        <taxon>Eukaryota</taxon>
        <taxon>Viridiplantae</taxon>
        <taxon>Streptophyta</taxon>
        <taxon>Embryophyta</taxon>
        <taxon>Bryophyta</taxon>
        <taxon>Bryophytina</taxon>
        <taxon>Bryopsida</taxon>
        <taxon>Funariidae</taxon>
        <taxon>Funariales</taxon>
        <taxon>Funariaceae</taxon>
        <taxon>Physcomitrium</taxon>
    </lineage>
</organism>
<dbReference type="EMBL" id="ABEU02000024">
    <property type="protein sequence ID" value="PNR28257.1"/>
    <property type="molecule type" value="Genomic_DNA"/>
</dbReference>
<reference evidence="3" key="3">
    <citation type="submission" date="2020-12" db="UniProtKB">
        <authorList>
            <consortium name="EnsemblPlants"/>
        </authorList>
    </citation>
    <scope>IDENTIFICATION</scope>
</reference>
<feature type="region of interest" description="Disordered" evidence="1">
    <location>
        <begin position="1"/>
        <end position="33"/>
    </location>
</feature>
<accession>A0A2K1IG63</accession>
<evidence type="ECO:0000313" key="3">
    <source>
        <dbReference type="EnsemblPlants" id="PAC:32909898.CDS.1"/>
    </source>
</evidence>